<dbReference type="InterPro" id="IPR016155">
    <property type="entry name" value="Mopterin_synth/thiamin_S_b"/>
</dbReference>
<reference evidence="1 2" key="2">
    <citation type="journal article" date="2011" name="Stand. Genomic Sci.">
        <title>Complete genome sequence of Desulfurococcus mucosus type strain (O7/1).</title>
        <authorList>
            <person name="Wirth R."/>
            <person name="Chertkov O."/>
            <person name="Held B."/>
            <person name="Lapidus A."/>
            <person name="Nolan M."/>
            <person name="Lucas S."/>
            <person name="Hammon N."/>
            <person name="Deshpande S."/>
            <person name="Cheng J.F."/>
            <person name="Tapia R."/>
            <person name="Han C."/>
            <person name="Goodwin L."/>
            <person name="Pitluck S."/>
            <person name="Liolios K."/>
            <person name="Ioanna P."/>
            <person name="Ivanova N."/>
            <person name="Mavromatis K."/>
            <person name="Mikhailova N."/>
            <person name="Pati A."/>
            <person name="Chen A."/>
            <person name="Palaniappan K."/>
            <person name="Land M."/>
            <person name="Hauser L."/>
            <person name="Chang Y.J."/>
            <person name="Jeffries C.D."/>
            <person name="Bilek Y."/>
            <person name="Hader T."/>
            <person name="Rohde M."/>
            <person name="Spring S."/>
            <person name="Sikorski J."/>
            <person name="Goker M."/>
            <person name="Woyke T."/>
            <person name="Bristow J."/>
            <person name="Eisen J.A."/>
            <person name="Markowitz V."/>
            <person name="Hugenholtz P."/>
            <person name="Kyrpides N.C."/>
            <person name="Klenk H.P."/>
        </authorList>
    </citation>
    <scope>NUCLEOTIDE SEQUENCE [LARGE SCALE GENOMIC DNA]</scope>
    <source>
        <strain evidence="2">ATCC 35584 / DSM 2162 / JCM 9187 / O7/1</strain>
    </source>
</reference>
<dbReference type="Pfam" id="PF21965">
    <property type="entry name" value="SAMP2"/>
    <property type="match status" value="1"/>
</dbReference>
<dbReference type="SUPFAM" id="SSF54285">
    <property type="entry name" value="MoaD/ThiS"/>
    <property type="match status" value="1"/>
</dbReference>
<evidence type="ECO:0000313" key="1">
    <source>
        <dbReference type="EMBL" id="ADV64330.1"/>
    </source>
</evidence>
<proteinExistence type="predicted"/>
<accession>E8RA52</accession>
<organism evidence="1 2">
    <name type="scientific">Desulfurococcus mucosus (strain ATCC 35584 / DSM 2162 / JCM 9187 / O7/1)</name>
    <dbReference type="NCBI Taxonomy" id="765177"/>
    <lineage>
        <taxon>Archaea</taxon>
        <taxon>Thermoproteota</taxon>
        <taxon>Thermoprotei</taxon>
        <taxon>Desulfurococcales</taxon>
        <taxon>Desulfurococcaceae</taxon>
        <taxon>Desulfurococcus</taxon>
    </lineage>
</organism>
<dbReference type="STRING" id="765177.Desmu_0011"/>
<dbReference type="InterPro" id="IPR012675">
    <property type="entry name" value="Beta-grasp_dom_sf"/>
</dbReference>
<reference evidence="2" key="1">
    <citation type="submission" date="2010-11" db="EMBL/GenBank/DDBJ databases">
        <title>The complete genome of Desulfurococcus mucosus DSM 2162.</title>
        <authorList>
            <consortium name="US DOE Joint Genome Institute (JGI-PGF)"/>
            <person name="Lucas S."/>
            <person name="Copeland A."/>
            <person name="Lapidus A."/>
            <person name="Bruce D."/>
            <person name="Goodwin L."/>
            <person name="Pitluck S."/>
            <person name="Kyrpides N."/>
            <person name="Mavromatis K."/>
            <person name="Pagani I."/>
            <person name="Ivanova N."/>
            <person name="Ovchinnikova G."/>
            <person name="Chertkov O."/>
            <person name="Held B."/>
            <person name="Brettin T."/>
            <person name="Detter J.C."/>
            <person name="Tapia R."/>
            <person name="Han C."/>
            <person name="Land M."/>
            <person name="Hauser L."/>
            <person name="Markowitz V."/>
            <person name="Cheng J.-F."/>
            <person name="Hugenholtz P."/>
            <person name="Woyke T."/>
            <person name="Wu D."/>
            <person name="Wirth R."/>
            <person name="Bilek Y."/>
            <person name="Hader T."/>
            <person name="Klenk H.-P."/>
            <person name="Eisen J.A."/>
        </authorList>
    </citation>
    <scope>NUCLEOTIDE SEQUENCE [LARGE SCALE GENOMIC DNA]</scope>
    <source>
        <strain evidence="2">ATCC 35584 / DSM 2162 / JCM 9187 / O7/1</strain>
    </source>
</reference>
<protein>
    <recommendedName>
        <fullName evidence="3">ThiamineS protein</fullName>
    </recommendedName>
</protein>
<dbReference type="InterPro" id="IPR053833">
    <property type="entry name" value="SAMP2"/>
</dbReference>
<keyword evidence="2" id="KW-1185">Reference proteome</keyword>
<dbReference type="RefSeq" id="WP_013561552.1">
    <property type="nucleotide sequence ID" value="NC_014961.1"/>
</dbReference>
<dbReference type="AlphaFoldDB" id="E8RA52"/>
<evidence type="ECO:0000313" key="2">
    <source>
        <dbReference type="Proteomes" id="UP000001068"/>
    </source>
</evidence>
<dbReference type="OrthoDB" id="379227at2157"/>
<dbReference type="eggNOG" id="arCOG00535">
    <property type="taxonomic scope" value="Archaea"/>
</dbReference>
<sequence>MIKVRVAGEQSPRIVEAAGIRVSELLERLGLSRSEHIVLRNGVPLTEDEVLGDGDEVLVYLVKSGG</sequence>
<dbReference type="EMBL" id="CP002363">
    <property type="protein sequence ID" value="ADV64330.1"/>
    <property type="molecule type" value="Genomic_DNA"/>
</dbReference>
<dbReference type="HOGENOM" id="CLU_114601_9_4_2"/>
<dbReference type="Gene3D" id="3.10.20.30">
    <property type="match status" value="1"/>
</dbReference>
<gene>
    <name evidence="1" type="ordered locus">Desmu_0011</name>
</gene>
<evidence type="ECO:0008006" key="3">
    <source>
        <dbReference type="Google" id="ProtNLM"/>
    </source>
</evidence>
<name>E8RA52_DESM0</name>
<dbReference type="KEGG" id="dmu:Desmu_0011"/>
<dbReference type="Proteomes" id="UP000001068">
    <property type="component" value="Chromosome"/>
</dbReference>
<dbReference type="GeneID" id="10152690"/>